<proteinExistence type="predicted"/>
<dbReference type="AlphaFoldDB" id="A0A852VBS8"/>
<keyword evidence="2" id="KW-1185">Reference proteome</keyword>
<accession>A0A852VBS8</accession>
<gene>
    <name evidence="1" type="ORF">HDA43_006741</name>
</gene>
<evidence type="ECO:0000313" key="2">
    <source>
        <dbReference type="Proteomes" id="UP000576393"/>
    </source>
</evidence>
<name>A0A852VBS8_9ACTN</name>
<organism evidence="1 2">
    <name type="scientific">Streptosporangium sandarakinum</name>
    <dbReference type="NCBI Taxonomy" id="1260955"/>
    <lineage>
        <taxon>Bacteria</taxon>
        <taxon>Bacillati</taxon>
        <taxon>Actinomycetota</taxon>
        <taxon>Actinomycetes</taxon>
        <taxon>Streptosporangiales</taxon>
        <taxon>Streptosporangiaceae</taxon>
        <taxon>Streptosporangium</taxon>
    </lineage>
</organism>
<dbReference type="Proteomes" id="UP000576393">
    <property type="component" value="Unassembled WGS sequence"/>
</dbReference>
<reference evidence="1 2" key="1">
    <citation type="submission" date="2020-07" db="EMBL/GenBank/DDBJ databases">
        <title>Sequencing the genomes of 1000 actinobacteria strains.</title>
        <authorList>
            <person name="Klenk H.-P."/>
        </authorList>
    </citation>
    <scope>NUCLEOTIDE SEQUENCE [LARGE SCALE GENOMIC DNA]</scope>
    <source>
        <strain evidence="1 2">DSM 45763</strain>
    </source>
</reference>
<evidence type="ECO:0000313" key="1">
    <source>
        <dbReference type="EMBL" id="NYF44514.1"/>
    </source>
</evidence>
<sequence>MTGAEYKLEEAGQALAHLVARRTVGKVILRP</sequence>
<dbReference type="EMBL" id="JACCCO010000003">
    <property type="protein sequence ID" value="NYF44514.1"/>
    <property type="molecule type" value="Genomic_DNA"/>
</dbReference>
<comment type="caution">
    <text evidence="1">The sequence shown here is derived from an EMBL/GenBank/DDBJ whole genome shotgun (WGS) entry which is preliminary data.</text>
</comment>
<protein>
    <submittedName>
        <fullName evidence="1">NADPH:quinone reductase-like Zn-dependent oxidoreductase</fullName>
    </submittedName>
</protein>